<keyword evidence="3" id="KW-1185">Reference proteome</keyword>
<dbReference type="Gene3D" id="3.40.50.150">
    <property type="entry name" value="Vaccinia Virus protein VP39"/>
    <property type="match status" value="1"/>
</dbReference>
<dbReference type="GO" id="GO:0008168">
    <property type="term" value="F:methyltransferase activity"/>
    <property type="evidence" value="ECO:0007669"/>
    <property type="project" value="UniProtKB-KW"/>
</dbReference>
<dbReference type="EMBL" id="CP063458">
    <property type="protein sequence ID" value="QOV90625.1"/>
    <property type="molecule type" value="Genomic_DNA"/>
</dbReference>
<dbReference type="InterPro" id="IPR006342">
    <property type="entry name" value="FkbM_mtfrase"/>
</dbReference>
<name>A0A7M2WYS3_9BACT</name>
<dbReference type="InterPro" id="IPR029063">
    <property type="entry name" value="SAM-dependent_MTases_sf"/>
</dbReference>
<evidence type="ECO:0000259" key="1">
    <source>
        <dbReference type="Pfam" id="PF05050"/>
    </source>
</evidence>
<organism evidence="2 3">
    <name type="scientific">Humisphaera borealis</name>
    <dbReference type="NCBI Taxonomy" id="2807512"/>
    <lineage>
        <taxon>Bacteria</taxon>
        <taxon>Pseudomonadati</taxon>
        <taxon>Planctomycetota</taxon>
        <taxon>Phycisphaerae</taxon>
        <taxon>Tepidisphaerales</taxon>
        <taxon>Tepidisphaeraceae</taxon>
        <taxon>Humisphaera</taxon>
    </lineage>
</organism>
<dbReference type="Pfam" id="PF05050">
    <property type="entry name" value="Methyltransf_21"/>
    <property type="match status" value="1"/>
</dbReference>
<dbReference type="PANTHER" id="PTHR34203">
    <property type="entry name" value="METHYLTRANSFERASE, FKBM FAMILY PROTEIN"/>
    <property type="match status" value="1"/>
</dbReference>
<dbReference type="InterPro" id="IPR052514">
    <property type="entry name" value="SAM-dependent_MTase"/>
</dbReference>
<dbReference type="SUPFAM" id="SSF53335">
    <property type="entry name" value="S-adenosyl-L-methionine-dependent methyltransferases"/>
    <property type="match status" value="1"/>
</dbReference>
<sequence>MRPSTTDLAVVNEASLADPYAVAGITQLPADAVVIDVGANIGDFTMSIARSCPKGRVVAIEPAAEHCRMIEVQKLLNGFDHVTVVRTALGGSEGEVRLHGAGSHSSVGFGNGTVETVRQTTLGNLMSELSISTVSLLKLDCEGAEWEIIPSSEDVLPQIQRIVMEFHCTGDWTPARLADWLRARGFEVGYTPGLWNGLLWAVQGTSPERIKDGSLDPPAF</sequence>
<protein>
    <submittedName>
        <fullName evidence="2">FkbM family methyltransferase</fullName>
    </submittedName>
</protein>
<keyword evidence="2" id="KW-0808">Transferase</keyword>
<keyword evidence="2" id="KW-0489">Methyltransferase</keyword>
<feature type="domain" description="Methyltransferase FkbM" evidence="1">
    <location>
        <begin position="36"/>
        <end position="187"/>
    </location>
</feature>
<dbReference type="PANTHER" id="PTHR34203:SF15">
    <property type="entry name" value="SLL1173 PROTEIN"/>
    <property type="match status" value="1"/>
</dbReference>
<dbReference type="AlphaFoldDB" id="A0A7M2WYS3"/>
<gene>
    <name evidence="2" type="ORF">IPV69_04485</name>
</gene>
<accession>A0A7M2WYS3</accession>
<reference evidence="2 3" key="1">
    <citation type="submission" date="2020-10" db="EMBL/GenBank/DDBJ databases">
        <title>Wide distribution of Phycisphaera-like planctomycetes from WD2101 soil group in peatlands and genome analysis of the first cultivated representative.</title>
        <authorList>
            <person name="Dedysh S.N."/>
            <person name="Beletsky A.V."/>
            <person name="Ivanova A."/>
            <person name="Kulichevskaya I.S."/>
            <person name="Suzina N.E."/>
            <person name="Philippov D.A."/>
            <person name="Rakitin A.L."/>
            <person name="Mardanov A.V."/>
            <person name="Ravin N.V."/>
        </authorList>
    </citation>
    <scope>NUCLEOTIDE SEQUENCE [LARGE SCALE GENOMIC DNA]</scope>
    <source>
        <strain evidence="2 3">M1803</strain>
    </source>
</reference>
<dbReference type="Proteomes" id="UP000593765">
    <property type="component" value="Chromosome"/>
</dbReference>
<dbReference type="RefSeq" id="WP_206293721.1">
    <property type="nucleotide sequence ID" value="NZ_CP063458.1"/>
</dbReference>
<dbReference type="NCBIfam" id="TIGR01444">
    <property type="entry name" value="fkbM_fam"/>
    <property type="match status" value="1"/>
</dbReference>
<dbReference type="KEGG" id="hbs:IPV69_04485"/>
<dbReference type="GO" id="GO:0032259">
    <property type="term" value="P:methylation"/>
    <property type="evidence" value="ECO:0007669"/>
    <property type="project" value="UniProtKB-KW"/>
</dbReference>
<proteinExistence type="predicted"/>
<evidence type="ECO:0000313" key="2">
    <source>
        <dbReference type="EMBL" id="QOV90625.1"/>
    </source>
</evidence>
<evidence type="ECO:0000313" key="3">
    <source>
        <dbReference type="Proteomes" id="UP000593765"/>
    </source>
</evidence>